<dbReference type="Pfam" id="PF00486">
    <property type="entry name" value="Trans_reg_C"/>
    <property type="match status" value="1"/>
</dbReference>
<dbReference type="Proteomes" id="UP001589896">
    <property type="component" value="Unassembled WGS sequence"/>
</dbReference>
<dbReference type="Pfam" id="PF13414">
    <property type="entry name" value="TPR_11"/>
    <property type="match status" value="1"/>
</dbReference>
<dbReference type="Pfam" id="PF13432">
    <property type="entry name" value="TPR_16"/>
    <property type="match status" value="1"/>
</dbReference>
<evidence type="ECO:0000256" key="3">
    <source>
        <dbReference type="PROSITE-ProRule" id="PRU01091"/>
    </source>
</evidence>
<dbReference type="EMBL" id="JBHLTG010000004">
    <property type="protein sequence ID" value="MFC0679791.1"/>
    <property type="molecule type" value="Genomic_DNA"/>
</dbReference>
<dbReference type="InterPro" id="IPR016032">
    <property type="entry name" value="Sig_transdc_resp-reg_C-effctor"/>
</dbReference>
<dbReference type="SUPFAM" id="SSF48452">
    <property type="entry name" value="TPR-like"/>
    <property type="match status" value="1"/>
</dbReference>
<feature type="DNA-binding region" description="OmpR/PhoB-type" evidence="3">
    <location>
        <begin position="7"/>
        <end position="105"/>
    </location>
</feature>
<dbReference type="RefSeq" id="WP_386670875.1">
    <property type="nucleotide sequence ID" value="NZ_JBHLTG010000004.1"/>
</dbReference>
<comment type="caution">
    <text evidence="6">The sequence shown here is derived from an EMBL/GenBank/DDBJ whole genome shotgun (WGS) entry which is preliminary data.</text>
</comment>
<keyword evidence="2" id="KW-0802">TPR repeat</keyword>
<name>A0ABV6RS39_9GAMM</name>
<dbReference type="PROSITE" id="PS50293">
    <property type="entry name" value="TPR_REGION"/>
    <property type="match status" value="1"/>
</dbReference>
<evidence type="ECO:0000313" key="6">
    <source>
        <dbReference type="EMBL" id="MFC0679791.1"/>
    </source>
</evidence>
<gene>
    <name evidence="6" type="ORF">ACFFGH_18275</name>
</gene>
<dbReference type="InterPro" id="IPR036388">
    <property type="entry name" value="WH-like_DNA-bd_sf"/>
</dbReference>
<evidence type="ECO:0000256" key="1">
    <source>
        <dbReference type="ARBA" id="ARBA00023125"/>
    </source>
</evidence>
<accession>A0ABV6RS39</accession>
<dbReference type="PROSITE" id="PS51755">
    <property type="entry name" value="OMPR_PHOB"/>
    <property type="match status" value="1"/>
</dbReference>
<keyword evidence="4" id="KW-1133">Transmembrane helix</keyword>
<dbReference type="Pfam" id="PF13424">
    <property type="entry name" value="TPR_12"/>
    <property type="match status" value="1"/>
</dbReference>
<dbReference type="SUPFAM" id="SSF46894">
    <property type="entry name" value="C-terminal effector domain of the bipartite response regulators"/>
    <property type="match status" value="1"/>
</dbReference>
<keyword evidence="4" id="KW-0472">Membrane</keyword>
<keyword evidence="1 3" id="KW-0238">DNA-binding</keyword>
<dbReference type="InterPro" id="IPR011990">
    <property type="entry name" value="TPR-like_helical_dom_sf"/>
</dbReference>
<proteinExistence type="predicted"/>
<organism evidence="6 7">
    <name type="scientific">Lysobacter korlensis</name>
    <dbReference type="NCBI Taxonomy" id="553636"/>
    <lineage>
        <taxon>Bacteria</taxon>
        <taxon>Pseudomonadati</taxon>
        <taxon>Pseudomonadota</taxon>
        <taxon>Gammaproteobacteria</taxon>
        <taxon>Lysobacterales</taxon>
        <taxon>Lysobacteraceae</taxon>
        <taxon>Lysobacter</taxon>
    </lineage>
</organism>
<protein>
    <submittedName>
        <fullName evidence="6">Tetratricopeptide repeat protein</fullName>
    </submittedName>
</protein>
<dbReference type="SMART" id="SM00028">
    <property type="entry name" value="TPR"/>
    <property type="match status" value="3"/>
</dbReference>
<feature type="repeat" description="TPR" evidence="2">
    <location>
        <begin position="271"/>
        <end position="304"/>
    </location>
</feature>
<dbReference type="PANTHER" id="PTHR12558:SF33">
    <property type="entry name" value="BLL7664 PROTEIN"/>
    <property type="match status" value="1"/>
</dbReference>
<evidence type="ECO:0000256" key="4">
    <source>
        <dbReference type="SAM" id="Phobius"/>
    </source>
</evidence>
<evidence type="ECO:0000259" key="5">
    <source>
        <dbReference type="PROSITE" id="PS51755"/>
    </source>
</evidence>
<feature type="transmembrane region" description="Helical" evidence="4">
    <location>
        <begin position="133"/>
        <end position="154"/>
    </location>
</feature>
<keyword evidence="7" id="KW-1185">Reference proteome</keyword>
<dbReference type="Gene3D" id="1.25.40.10">
    <property type="entry name" value="Tetratricopeptide repeat domain"/>
    <property type="match status" value="2"/>
</dbReference>
<reference evidence="6 7" key="1">
    <citation type="submission" date="2024-09" db="EMBL/GenBank/DDBJ databases">
        <authorList>
            <person name="Sun Q."/>
            <person name="Mori K."/>
        </authorList>
    </citation>
    <scope>NUCLEOTIDE SEQUENCE [LARGE SCALE GENOMIC DNA]</scope>
    <source>
        <strain evidence="6 7">KCTC 23076</strain>
    </source>
</reference>
<keyword evidence="4" id="KW-0812">Transmembrane</keyword>
<evidence type="ECO:0000313" key="7">
    <source>
        <dbReference type="Proteomes" id="UP001589896"/>
    </source>
</evidence>
<dbReference type="CDD" id="cd00383">
    <property type="entry name" value="trans_reg_C"/>
    <property type="match status" value="1"/>
</dbReference>
<sequence length="432" mass="46516">MKSITCPDEIQLGNWRVIRATGELIGADGPQRLEPKVADLLFLLAASPGEAVSRERIMEALWPGQVVGDDSLARAVFKLRQALGDDAKAPRYIETLSKRGYRLIADVTSVPSLDTPANVEPAAASSTRSVPRLGAWLALCAAALVLVAGAWWLASRRAAPERDPGQPGALTAQADDFYFQFTRGDNESAIELYERVLALRPDDPHALAGLANALVQRAIRWPVLPGQPPVHFTRLGDALAHGHLDREPASRQLERARLMAERAVAVAPESSAAHKAVGFVASAQGRFQDALTAYERAVELDPDAWGTLINIGDVLEITGREREALPYFERAYAAMERGYANSPVQIRPWHAPLGALIAKRHASRGDSAAAEAWYRRVLGHSPLHPESTRGLAQLMRAGGDEAEAERLCAELSHRVGAGAACDSTAEAATAPE</sequence>
<dbReference type="PANTHER" id="PTHR12558">
    <property type="entry name" value="CELL DIVISION CYCLE 16,23,27"/>
    <property type="match status" value="1"/>
</dbReference>
<dbReference type="InterPro" id="IPR001867">
    <property type="entry name" value="OmpR/PhoB-type_DNA-bd"/>
</dbReference>
<dbReference type="PROSITE" id="PS50005">
    <property type="entry name" value="TPR"/>
    <property type="match status" value="1"/>
</dbReference>
<dbReference type="InterPro" id="IPR019734">
    <property type="entry name" value="TPR_rpt"/>
</dbReference>
<dbReference type="Gene3D" id="1.10.10.10">
    <property type="entry name" value="Winged helix-like DNA-binding domain superfamily/Winged helix DNA-binding domain"/>
    <property type="match status" value="1"/>
</dbReference>
<evidence type="ECO:0000256" key="2">
    <source>
        <dbReference type="PROSITE-ProRule" id="PRU00339"/>
    </source>
</evidence>
<feature type="domain" description="OmpR/PhoB-type" evidence="5">
    <location>
        <begin position="7"/>
        <end position="105"/>
    </location>
</feature>
<dbReference type="SMART" id="SM00862">
    <property type="entry name" value="Trans_reg_C"/>
    <property type="match status" value="1"/>
</dbReference>